<evidence type="ECO:0000313" key="2">
    <source>
        <dbReference type="Proteomes" id="UP000016223"/>
    </source>
</evidence>
<evidence type="ECO:0000313" key="1">
    <source>
        <dbReference type="EMBL" id="AGU48834.1"/>
    </source>
</evidence>
<dbReference type="Proteomes" id="UP000016223">
    <property type="component" value="Chromosome 1"/>
</dbReference>
<accession>T1X924</accession>
<dbReference type="PATRIC" id="fig|1246301.3.peg.1757"/>
<protein>
    <submittedName>
        <fullName evidence="1">Uncharacterized protein</fullName>
    </submittedName>
</protein>
<dbReference type="AlphaFoldDB" id="T1X924"/>
<name>T1X924_VARPD</name>
<dbReference type="RefSeq" id="WP_021006362.1">
    <property type="nucleotide sequence ID" value="NC_022247.1"/>
</dbReference>
<reference evidence="1 2" key="1">
    <citation type="submission" date="2012-10" db="EMBL/GenBank/DDBJ databases">
        <title>Genome sequence of Variovorax paradoxus B4.</title>
        <authorList>
            <person name="Schuldes J."/>
            <person name="Brandt U."/>
            <person name="Hiessl S."/>
            <person name="Wuebbeler J.H."/>
            <person name="Thuermer A."/>
            <person name="Steinbuechel A."/>
            <person name="Daniel R."/>
        </authorList>
    </citation>
    <scope>NUCLEOTIDE SEQUENCE [LARGE SCALE GENOMIC DNA]</scope>
    <source>
        <strain evidence="1 2">B4</strain>
    </source>
</reference>
<dbReference type="HOGENOM" id="CLU_186213_0_0_4"/>
<gene>
    <name evidence="1" type="ORF">VAPA_1c17260</name>
</gene>
<dbReference type="KEGG" id="vpd:VAPA_1c17260"/>
<organism evidence="1 2">
    <name type="scientific">Variovorax paradoxus B4</name>
    <dbReference type="NCBI Taxonomy" id="1246301"/>
    <lineage>
        <taxon>Bacteria</taxon>
        <taxon>Pseudomonadati</taxon>
        <taxon>Pseudomonadota</taxon>
        <taxon>Betaproteobacteria</taxon>
        <taxon>Burkholderiales</taxon>
        <taxon>Comamonadaceae</taxon>
        <taxon>Variovorax</taxon>
    </lineage>
</organism>
<dbReference type="EMBL" id="CP003911">
    <property type="protein sequence ID" value="AGU48834.1"/>
    <property type="molecule type" value="Genomic_DNA"/>
</dbReference>
<proteinExistence type="predicted"/>
<sequence>MWKPGKPIVIDGMTLSPAEAWRHEFISELHDRCDGLVDREWLEDLFLALFPLGGDRAPRETAQIALATLKFQLPSNDES</sequence>
<dbReference type="OrthoDB" id="8859113at2"/>